<evidence type="ECO:0000259" key="1">
    <source>
        <dbReference type="Pfam" id="PF01872"/>
    </source>
</evidence>
<dbReference type="SUPFAM" id="SSF53597">
    <property type="entry name" value="Dihydrofolate reductase-like"/>
    <property type="match status" value="1"/>
</dbReference>
<dbReference type="InterPro" id="IPR050765">
    <property type="entry name" value="Riboflavin_Biosynth_HTPR"/>
</dbReference>
<dbReference type="OrthoDB" id="195113at2"/>
<dbReference type="GO" id="GO:0009231">
    <property type="term" value="P:riboflavin biosynthetic process"/>
    <property type="evidence" value="ECO:0007669"/>
    <property type="project" value="InterPro"/>
</dbReference>
<dbReference type="AlphaFoldDB" id="A0A4Q5M3U3"/>
<dbReference type="PANTHER" id="PTHR38011:SF11">
    <property type="entry name" value="2,5-DIAMINO-6-RIBOSYLAMINO-4(3H)-PYRIMIDINONE 5'-PHOSPHATE REDUCTASE"/>
    <property type="match status" value="1"/>
</dbReference>
<sequence length="177" mass="19820">MKKITYYVAVSADGFISGLNDDISGFVQQGEGVNQYFKDLQSFDTVIMGRNTYEFGYKYGMEPGQPAYPNMKHFIFSDSLKLENPHPDVKVLNRDLKHIEALKAESGTDIYLCGGGAFAGWLLDNQLIDVLKIKANPLILGEGVRLFGSSKTQVQLNRIDLQSYDNSLQVVTYEVSY</sequence>
<keyword evidence="3" id="KW-1185">Reference proteome</keyword>
<accession>A0A4Q5M3U3</accession>
<reference evidence="2 3" key="1">
    <citation type="submission" date="2019-02" db="EMBL/GenBank/DDBJ databases">
        <title>Bacterial novel species Emticicia sp. 17J42-9 isolated from soil.</title>
        <authorList>
            <person name="Jung H.-Y."/>
        </authorList>
    </citation>
    <scope>NUCLEOTIDE SEQUENCE [LARGE SCALE GENOMIC DNA]</scope>
    <source>
        <strain evidence="2 3">17J42-9</strain>
    </source>
</reference>
<name>A0A4Q5M3U3_9BACT</name>
<dbReference type="GO" id="GO:0008703">
    <property type="term" value="F:5-amino-6-(5-phosphoribosylamino)uracil reductase activity"/>
    <property type="evidence" value="ECO:0007669"/>
    <property type="project" value="InterPro"/>
</dbReference>
<dbReference type="InterPro" id="IPR002734">
    <property type="entry name" value="RibDG_C"/>
</dbReference>
<protein>
    <submittedName>
        <fullName evidence="2">Dihydrofolate reductase</fullName>
    </submittedName>
</protein>
<dbReference type="PANTHER" id="PTHR38011">
    <property type="entry name" value="DIHYDROFOLATE REDUCTASE FAMILY PROTEIN (AFU_ORTHOLOGUE AFUA_8G06820)"/>
    <property type="match status" value="1"/>
</dbReference>
<proteinExistence type="predicted"/>
<evidence type="ECO:0000313" key="2">
    <source>
        <dbReference type="EMBL" id="RYU97086.1"/>
    </source>
</evidence>
<organism evidence="2 3">
    <name type="scientific">Emticicia agri</name>
    <dbReference type="NCBI Taxonomy" id="2492393"/>
    <lineage>
        <taxon>Bacteria</taxon>
        <taxon>Pseudomonadati</taxon>
        <taxon>Bacteroidota</taxon>
        <taxon>Cytophagia</taxon>
        <taxon>Cytophagales</taxon>
        <taxon>Leadbetterellaceae</taxon>
        <taxon>Emticicia</taxon>
    </lineage>
</organism>
<dbReference type="Pfam" id="PF01872">
    <property type="entry name" value="RibD_C"/>
    <property type="match status" value="1"/>
</dbReference>
<comment type="caution">
    <text evidence="2">The sequence shown here is derived from an EMBL/GenBank/DDBJ whole genome shotgun (WGS) entry which is preliminary data.</text>
</comment>
<dbReference type="EMBL" id="SEWF01000004">
    <property type="protein sequence ID" value="RYU97086.1"/>
    <property type="molecule type" value="Genomic_DNA"/>
</dbReference>
<dbReference type="RefSeq" id="WP_130019663.1">
    <property type="nucleotide sequence ID" value="NZ_SEWF01000004.1"/>
</dbReference>
<dbReference type="Gene3D" id="3.40.430.10">
    <property type="entry name" value="Dihydrofolate Reductase, subunit A"/>
    <property type="match status" value="1"/>
</dbReference>
<feature type="domain" description="Bacterial bifunctional deaminase-reductase C-terminal" evidence="1">
    <location>
        <begin position="3"/>
        <end position="169"/>
    </location>
</feature>
<dbReference type="InterPro" id="IPR024072">
    <property type="entry name" value="DHFR-like_dom_sf"/>
</dbReference>
<dbReference type="Proteomes" id="UP000293162">
    <property type="component" value="Unassembled WGS sequence"/>
</dbReference>
<gene>
    <name evidence="2" type="ORF">EWM59_04040</name>
</gene>
<evidence type="ECO:0000313" key="3">
    <source>
        <dbReference type="Proteomes" id="UP000293162"/>
    </source>
</evidence>